<dbReference type="Proteomes" id="UP000032408">
    <property type="component" value="Chromosome"/>
</dbReference>
<dbReference type="AlphaFoldDB" id="A0A0D5C3F9"/>
<dbReference type="EMBL" id="CP011070">
    <property type="protein sequence ID" value="AJW70932.1"/>
    <property type="molecule type" value="Genomic_DNA"/>
</dbReference>
<reference evidence="2" key="1">
    <citation type="submission" date="2015-03" db="EMBL/GenBank/DDBJ databases">
        <title>Characterization of two novel Thaumarchaeota isolated from the Northern Adriatic Sea.</title>
        <authorList>
            <person name="Bayer B."/>
            <person name="Vojvoda J."/>
            <person name="Offre P."/>
            <person name="Srivastava A."/>
            <person name="Elisabeth N."/>
            <person name="Garcia J.A.L."/>
            <person name="Schleper C."/>
            <person name="Herndl G.J."/>
        </authorList>
    </citation>
    <scope>NUCLEOTIDE SEQUENCE [LARGE SCALE GENOMIC DNA]</scope>
    <source>
        <strain evidence="2">NF5</strain>
    </source>
</reference>
<reference evidence="1 2" key="2">
    <citation type="journal article" date="2016" name="ISME J.">
        <title>Physiological and genomic characterization of two novel marine thaumarchaeal strains indicates niche differentiation.</title>
        <authorList>
            <person name="Bayer B."/>
            <person name="Vojvoda J."/>
            <person name="Offre P."/>
            <person name="Alves R.J."/>
            <person name="Elisabeth N.H."/>
            <person name="Garcia J.A."/>
            <person name="Volland J.M."/>
            <person name="Srivastava A."/>
            <person name="Schleper C."/>
            <person name="Herndl G.J."/>
        </authorList>
    </citation>
    <scope>NUCLEOTIDE SEQUENCE [LARGE SCALE GENOMIC DNA]</scope>
    <source>
        <strain evidence="1 2">NF5</strain>
    </source>
</reference>
<protein>
    <recommendedName>
        <fullName evidence="3">C2H2-type domain-containing protein</fullName>
    </recommendedName>
</protein>
<gene>
    <name evidence="1" type="ORF">NADRNF5_1244</name>
</gene>
<proteinExistence type="predicted"/>
<name>A0A0D5C3F9_9ARCH</name>
<dbReference type="RefSeq" id="WP_257719690.1">
    <property type="nucleotide sequence ID" value="NZ_CP011070.1"/>
</dbReference>
<evidence type="ECO:0008006" key="3">
    <source>
        <dbReference type="Google" id="ProtNLM"/>
    </source>
</evidence>
<dbReference type="GeneID" id="74305753"/>
<keyword evidence="2" id="KW-1185">Reference proteome</keyword>
<sequence>MNSTAWKCYRCDLTFKEKPIAAIHNDLSQHPIGKIELISG</sequence>
<accession>A0A0D5C3F9</accession>
<organism evidence="1 2">
    <name type="scientific">Nitrosopumilus adriaticus</name>
    <dbReference type="NCBI Taxonomy" id="1580092"/>
    <lineage>
        <taxon>Archaea</taxon>
        <taxon>Nitrososphaerota</taxon>
        <taxon>Nitrososphaeria</taxon>
        <taxon>Nitrosopumilales</taxon>
        <taxon>Nitrosopumilaceae</taxon>
        <taxon>Nitrosopumilus</taxon>
    </lineage>
</organism>
<evidence type="ECO:0000313" key="1">
    <source>
        <dbReference type="EMBL" id="AJW70932.1"/>
    </source>
</evidence>
<dbReference type="HOGENOM" id="CLU_3282678_0_0_2"/>
<evidence type="ECO:0000313" key="2">
    <source>
        <dbReference type="Proteomes" id="UP000032408"/>
    </source>
</evidence>
<dbReference type="KEGG" id="nin:NADRNF5_1244"/>